<dbReference type="RefSeq" id="WP_346758071.1">
    <property type="nucleotide sequence ID" value="NZ_JAUJEB010000001.1"/>
</dbReference>
<gene>
    <name evidence="5" type="ORF">QQ020_11880</name>
</gene>
<dbReference type="InterPro" id="IPR051801">
    <property type="entry name" value="GH28_Enzymes"/>
</dbReference>
<evidence type="ECO:0000256" key="1">
    <source>
        <dbReference type="ARBA" id="ARBA00008834"/>
    </source>
</evidence>
<dbReference type="Proteomes" id="UP001172083">
    <property type="component" value="Unassembled WGS sequence"/>
</dbReference>
<dbReference type="InterPro" id="IPR011050">
    <property type="entry name" value="Pectin_lyase_fold/virulence"/>
</dbReference>
<evidence type="ECO:0000256" key="4">
    <source>
        <dbReference type="RuleBase" id="RU361169"/>
    </source>
</evidence>
<keyword evidence="6" id="KW-1185">Reference proteome</keyword>
<protein>
    <submittedName>
        <fullName evidence="5">Glycosyl hydrolase family 28 protein</fullName>
    </submittedName>
</protein>
<dbReference type="InterPro" id="IPR006626">
    <property type="entry name" value="PbH1"/>
</dbReference>
<keyword evidence="3 4" id="KW-0326">Glycosidase</keyword>
<dbReference type="PROSITE" id="PS51257">
    <property type="entry name" value="PROKAR_LIPOPROTEIN"/>
    <property type="match status" value="1"/>
</dbReference>
<dbReference type="EMBL" id="JAUJEB010000001">
    <property type="protein sequence ID" value="MDN5212754.1"/>
    <property type="molecule type" value="Genomic_DNA"/>
</dbReference>
<organism evidence="5 6">
    <name type="scientific">Agaribacillus aureus</name>
    <dbReference type="NCBI Taxonomy" id="3051825"/>
    <lineage>
        <taxon>Bacteria</taxon>
        <taxon>Pseudomonadati</taxon>
        <taxon>Bacteroidota</taxon>
        <taxon>Cytophagia</taxon>
        <taxon>Cytophagales</taxon>
        <taxon>Splendidivirgaceae</taxon>
        <taxon>Agaribacillus</taxon>
    </lineage>
</organism>
<evidence type="ECO:0000256" key="3">
    <source>
        <dbReference type="ARBA" id="ARBA00023295"/>
    </source>
</evidence>
<proteinExistence type="inferred from homology"/>
<dbReference type="InterPro" id="IPR000743">
    <property type="entry name" value="Glyco_hydro_28"/>
</dbReference>
<evidence type="ECO:0000313" key="5">
    <source>
        <dbReference type="EMBL" id="MDN5212754.1"/>
    </source>
</evidence>
<evidence type="ECO:0000256" key="2">
    <source>
        <dbReference type="ARBA" id="ARBA00022801"/>
    </source>
</evidence>
<dbReference type="InterPro" id="IPR012334">
    <property type="entry name" value="Pectin_lyas_fold"/>
</dbReference>
<comment type="similarity">
    <text evidence="1 4">Belongs to the glycosyl hydrolase 28 family.</text>
</comment>
<dbReference type="Pfam" id="PF00295">
    <property type="entry name" value="Glyco_hydro_28"/>
    <property type="match status" value="1"/>
</dbReference>
<name>A0ABT8L4R2_9BACT</name>
<reference evidence="5" key="1">
    <citation type="submission" date="2023-06" db="EMBL/GenBank/DDBJ databases">
        <title>Genomic of Agaribacillus aureum.</title>
        <authorList>
            <person name="Wang G."/>
        </authorList>
    </citation>
    <scope>NUCLEOTIDE SEQUENCE</scope>
    <source>
        <strain evidence="5">BMA12</strain>
    </source>
</reference>
<dbReference type="PANTHER" id="PTHR31339">
    <property type="entry name" value="PECTIN LYASE-RELATED"/>
    <property type="match status" value="1"/>
</dbReference>
<dbReference type="SMART" id="SM00710">
    <property type="entry name" value="PbH1"/>
    <property type="match status" value="5"/>
</dbReference>
<evidence type="ECO:0000313" key="6">
    <source>
        <dbReference type="Proteomes" id="UP001172083"/>
    </source>
</evidence>
<dbReference type="PANTHER" id="PTHR31339:SF9">
    <property type="entry name" value="PLASMIN AND FIBRONECTIN-BINDING PROTEIN A"/>
    <property type="match status" value="1"/>
</dbReference>
<dbReference type="GO" id="GO:0016787">
    <property type="term" value="F:hydrolase activity"/>
    <property type="evidence" value="ECO:0007669"/>
    <property type="project" value="UniProtKB-KW"/>
</dbReference>
<sequence>MKTSLLTFLLIYTTLISCMSQNTVDIRKFGAVGDARTLNTESIQAAIDQVAASGGGSVIIPKGNFVTGSIMLKDDVELKLEEGAVLLGSTDFNHYKQGSHWYALVLSLDAKNVRISGEGVIDGQALDLVDDVMTKLTRGEIEASQYRRNRPNEAVRPQLIEFTNVSNVTIQDVTLRNASGWTQTYINCDSLLLKGVKVRCTKYWNNDGLDLVDCTNVVVEDCDIISEDDGICLKSHDSSRICENIVIRNCKVSSGSSAFKLGTASHGGFKNIRVDNLYIYDTFRSAIALMVVDGGYMKDVEISNVTVKNSSGSFFIDIGHRNQKADIGTIENIRLNNIDMEVNLDGKNINYHRPNFHFPPRGERPAPHNPYPSTISGLPGHPIKNISFTDVTVKYFGGGKKQVAHISTDSLFQVPYNEKKYPEFHMFGELPASAFFVRNVEGIQFKNLNITYLEPDYRPAFIFDKVRDLTINELAVTNIENLPLVVLNEVQGEKIKNIKASLKGDIIKKQN</sequence>
<accession>A0ABT8L4R2</accession>
<comment type="caution">
    <text evidence="5">The sequence shown here is derived from an EMBL/GenBank/DDBJ whole genome shotgun (WGS) entry which is preliminary data.</text>
</comment>
<dbReference type="Gene3D" id="2.160.20.10">
    <property type="entry name" value="Single-stranded right-handed beta-helix, Pectin lyase-like"/>
    <property type="match status" value="1"/>
</dbReference>
<dbReference type="SUPFAM" id="SSF51126">
    <property type="entry name" value="Pectin lyase-like"/>
    <property type="match status" value="1"/>
</dbReference>
<keyword evidence="2 4" id="KW-0378">Hydrolase</keyword>